<feature type="transmembrane region" description="Helical" evidence="7">
    <location>
        <begin position="317"/>
        <end position="339"/>
    </location>
</feature>
<keyword evidence="4 7" id="KW-0812">Transmembrane</keyword>
<feature type="transmembrane region" description="Helical" evidence="7">
    <location>
        <begin position="55"/>
        <end position="74"/>
    </location>
</feature>
<feature type="transmembrane region" description="Helical" evidence="7">
    <location>
        <begin position="107"/>
        <end position="124"/>
    </location>
</feature>
<dbReference type="Gene3D" id="1.20.1250.20">
    <property type="entry name" value="MFS general substrate transporter like domains"/>
    <property type="match status" value="1"/>
</dbReference>
<dbReference type="GO" id="GO:0016746">
    <property type="term" value="F:acyltransferase activity"/>
    <property type="evidence" value="ECO:0007669"/>
    <property type="project" value="UniProtKB-KW"/>
</dbReference>
<dbReference type="OrthoDB" id="9799237at2"/>
<dbReference type="AlphaFoldDB" id="A0A369K985"/>
<dbReference type="RefSeq" id="WP_114544650.1">
    <property type="nucleotide sequence ID" value="NZ_QQBG01000028.1"/>
</dbReference>
<proteinExistence type="predicted"/>
<evidence type="ECO:0000256" key="5">
    <source>
        <dbReference type="ARBA" id="ARBA00022989"/>
    </source>
</evidence>
<dbReference type="Proteomes" id="UP000253816">
    <property type="component" value="Unassembled WGS sequence"/>
</dbReference>
<dbReference type="PANTHER" id="PTHR43266:SF2">
    <property type="entry name" value="MAJOR FACILITATOR SUPERFAMILY (MFS) PROFILE DOMAIN-CONTAINING PROTEIN"/>
    <property type="match status" value="1"/>
</dbReference>
<keyword evidence="6 7" id="KW-0472">Membrane</keyword>
<gene>
    <name evidence="8" type="ORF">HAT2_00749</name>
</gene>
<feature type="transmembrane region" description="Helical" evidence="7">
    <location>
        <begin position="351"/>
        <end position="374"/>
    </location>
</feature>
<comment type="caution">
    <text evidence="8">The sequence shown here is derived from an EMBL/GenBank/DDBJ whole genome shotgun (WGS) entry which is preliminary data.</text>
</comment>
<evidence type="ECO:0000313" key="8">
    <source>
        <dbReference type="EMBL" id="RDB31149.1"/>
    </source>
</evidence>
<keyword evidence="3" id="KW-1003">Cell membrane</keyword>
<feature type="transmembrane region" description="Helical" evidence="7">
    <location>
        <begin position="145"/>
        <end position="165"/>
    </location>
</feature>
<dbReference type="GO" id="GO:0022857">
    <property type="term" value="F:transmembrane transporter activity"/>
    <property type="evidence" value="ECO:0007669"/>
    <property type="project" value="InterPro"/>
</dbReference>
<keyword evidence="8" id="KW-0012">Acyltransferase</keyword>
<dbReference type="InterPro" id="IPR036259">
    <property type="entry name" value="MFS_trans_sf"/>
</dbReference>
<keyword evidence="2" id="KW-0813">Transport</keyword>
<evidence type="ECO:0000256" key="4">
    <source>
        <dbReference type="ARBA" id="ARBA00022692"/>
    </source>
</evidence>
<feature type="transmembrane region" description="Helical" evidence="7">
    <location>
        <begin position="263"/>
        <end position="281"/>
    </location>
</feature>
<dbReference type="EMBL" id="QQBG01000028">
    <property type="protein sequence ID" value="RDB31149.1"/>
    <property type="molecule type" value="Genomic_DNA"/>
</dbReference>
<dbReference type="InterPro" id="IPR011701">
    <property type="entry name" value="MFS"/>
</dbReference>
<evidence type="ECO:0000256" key="3">
    <source>
        <dbReference type="ARBA" id="ARBA00022475"/>
    </source>
</evidence>
<evidence type="ECO:0000256" key="2">
    <source>
        <dbReference type="ARBA" id="ARBA00022448"/>
    </source>
</evidence>
<dbReference type="CDD" id="cd06173">
    <property type="entry name" value="MFS_MefA_like"/>
    <property type="match status" value="1"/>
</dbReference>
<evidence type="ECO:0000313" key="9">
    <source>
        <dbReference type="Proteomes" id="UP000253816"/>
    </source>
</evidence>
<feature type="transmembrane region" description="Helical" evidence="7">
    <location>
        <begin position="231"/>
        <end position="251"/>
    </location>
</feature>
<name>A0A369K985_9BACT</name>
<evidence type="ECO:0000256" key="7">
    <source>
        <dbReference type="SAM" id="Phobius"/>
    </source>
</evidence>
<feature type="transmembrane region" description="Helical" evidence="7">
    <location>
        <begin position="293"/>
        <end position="311"/>
    </location>
</feature>
<reference evidence="8 9" key="1">
    <citation type="submission" date="2018-07" db="EMBL/GenBank/DDBJ databases">
        <title>Comparative genomics of the Candidatus Parilichlamydiaceae reveals evidence of convergent evolution and genome reduction in the phylum Chlamydiae.</title>
        <authorList>
            <person name="Taylor-Brown A."/>
            <person name="Polkinghorne A."/>
        </authorList>
    </citation>
    <scope>NUCLEOTIDE SEQUENCE [LARGE SCALE GENOMIC DNA]</scope>
    <source>
        <strain evidence="8 9">Hat2</strain>
    </source>
</reference>
<feature type="transmembrane region" description="Helical" evidence="7">
    <location>
        <begin position="380"/>
        <end position="396"/>
    </location>
</feature>
<keyword evidence="9" id="KW-1185">Reference proteome</keyword>
<keyword evidence="5 7" id="KW-1133">Transmembrane helix</keyword>
<comment type="subcellular location">
    <subcellularLocation>
        <location evidence="1">Cell membrane</location>
        <topology evidence="1">Multi-pass membrane protein</topology>
    </subcellularLocation>
</comment>
<dbReference type="SUPFAM" id="SSF103473">
    <property type="entry name" value="MFS general substrate transporter"/>
    <property type="match status" value="1"/>
</dbReference>
<sequence>MGKHDTVQERKNIWALATCQFLSAFNEDVIRMFVALFLLNHAEGKNVCRASSFSYLAYCLPHFLLFGTAGALADRFDRTRVFVLSKYAALFASFLTTLSFYVNRPPFALAALFLFFCHVAILNPSKYSLIPELVPGKQITRVNSFFSIVNIVAGIVGQPLAALLIQTTNKSFTTCSCLCCLAALFEILLSSQLSKRASTSWQTSELTLDPIKNSIYVLDTVRKSKQLRPVVLLYSFLYFSTGVLKINIIPYGMIEMGMKETEGAFLLIFSGLGFIIGSIVSGSITKKGRHLRVIYFVTKLTGPLFFLFYLLHSPQTVIPLLALFGLLTGMVFVSINSFIHLEAPPSLIGKIYAATSFSGVFGSLFASGFTLIFSHAPRDVFGFLSPFMVLFAFLFSKKLSQSIRC</sequence>
<protein>
    <submittedName>
        <fullName evidence="8">Putative 2-acylglycerophosphoethanolamine acyltransferase</fullName>
    </submittedName>
</protein>
<dbReference type="Pfam" id="PF07690">
    <property type="entry name" value="MFS_1"/>
    <property type="match status" value="1"/>
</dbReference>
<evidence type="ECO:0000256" key="6">
    <source>
        <dbReference type="ARBA" id="ARBA00023136"/>
    </source>
</evidence>
<evidence type="ECO:0000256" key="1">
    <source>
        <dbReference type="ARBA" id="ARBA00004651"/>
    </source>
</evidence>
<organism evidence="8 9">
    <name type="scientific">Candidatus Similichlamydia laticola</name>
    <dbReference type="NCBI Taxonomy" id="2170265"/>
    <lineage>
        <taxon>Bacteria</taxon>
        <taxon>Pseudomonadati</taxon>
        <taxon>Chlamydiota</taxon>
        <taxon>Chlamydiia</taxon>
        <taxon>Parachlamydiales</taxon>
        <taxon>Candidatus Parilichlamydiaceae</taxon>
        <taxon>Candidatus Similichlamydia</taxon>
    </lineage>
</organism>
<dbReference type="PANTHER" id="PTHR43266">
    <property type="entry name" value="MACROLIDE-EFFLUX PROTEIN"/>
    <property type="match status" value="1"/>
</dbReference>
<dbReference type="GO" id="GO:0005886">
    <property type="term" value="C:plasma membrane"/>
    <property type="evidence" value="ECO:0007669"/>
    <property type="project" value="UniProtKB-SubCell"/>
</dbReference>
<keyword evidence="8" id="KW-0808">Transferase</keyword>
<accession>A0A369K985</accession>